<keyword evidence="2" id="KW-1185">Reference proteome</keyword>
<dbReference type="Proteomes" id="UP001066276">
    <property type="component" value="Chromosome 1_1"/>
</dbReference>
<reference evidence="1" key="1">
    <citation type="journal article" date="2022" name="bioRxiv">
        <title>Sequencing and chromosome-scale assembly of the giantPleurodeles waltlgenome.</title>
        <authorList>
            <person name="Brown T."/>
            <person name="Elewa A."/>
            <person name="Iarovenko S."/>
            <person name="Subramanian E."/>
            <person name="Araus A.J."/>
            <person name="Petzold A."/>
            <person name="Susuki M."/>
            <person name="Suzuki K.-i.T."/>
            <person name="Hayashi T."/>
            <person name="Toyoda A."/>
            <person name="Oliveira C."/>
            <person name="Osipova E."/>
            <person name="Leigh N.D."/>
            <person name="Simon A."/>
            <person name="Yun M.H."/>
        </authorList>
    </citation>
    <scope>NUCLEOTIDE SEQUENCE</scope>
    <source>
        <strain evidence="1">20211129_DDA</strain>
        <tissue evidence="1">Liver</tissue>
    </source>
</reference>
<sequence length="95" mass="10626">MTARVLFLFSLSGPRGKRVEKEEYSTATFVSQRLSLKMQEMDCQPAGPDPKANQEQEMVREVVAQVCSVRIQKSQLRGQKTVVQATKCARHGGKT</sequence>
<evidence type="ECO:0000313" key="2">
    <source>
        <dbReference type="Proteomes" id="UP001066276"/>
    </source>
</evidence>
<dbReference type="EMBL" id="JANPWB010000001">
    <property type="protein sequence ID" value="KAJ1215269.1"/>
    <property type="molecule type" value="Genomic_DNA"/>
</dbReference>
<organism evidence="1 2">
    <name type="scientific">Pleurodeles waltl</name>
    <name type="common">Iberian ribbed newt</name>
    <dbReference type="NCBI Taxonomy" id="8319"/>
    <lineage>
        <taxon>Eukaryota</taxon>
        <taxon>Metazoa</taxon>
        <taxon>Chordata</taxon>
        <taxon>Craniata</taxon>
        <taxon>Vertebrata</taxon>
        <taxon>Euteleostomi</taxon>
        <taxon>Amphibia</taxon>
        <taxon>Batrachia</taxon>
        <taxon>Caudata</taxon>
        <taxon>Salamandroidea</taxon>
        <taxon>Salamandridae</taxon>
        <taxon>Pleurodelinae</taxon>
        <taxon>Pleurodeles</taxon>
    </lineage>
</organism>
<evidence type="ECO:0000313" key="1">
    <source>
        <dbReference type="EMBL" id="KAJ1215269.1"/>
    </source>
</evidence>
<protein>
    <submittedName>
        <fullName evidence="1">Uncharacterized protein</fullName>
    </submittedName>
</protein>
<gene>
    <name evidence="1" type="ORF">NDU88_002878</name>
</gene>
<dbReference type="AlphaFoldDB" id="A0AAV7WMH5"/>
<accession>A0AAV7WMH5</accession>
<comment type="caution">
    <text evidence="1">The sequence shown here is derived from an EMBL/GenBank/DDBJ whole genome shotgun (WGS) entry which is preliminary data.</text>
</comment>
<proteinExistence type="predicted"/>
<name>A0AAV7WMH5_PLEWA</name>